<accession>A0A1X2H6E5</accession>
<feature type="repeat" description="WD" evidence="3">
    <location>
        <begin position="159"/>
        <end position="200"/>
    </location>
</feature>
<dbReference type="InterPro" id="IPR001680">
    <property type="entry name" value="WD40_rpt"/>
</dbReference>
<dbReference type="PRINTS" id="PR00320">
    <property type="entry name" value="GPROTEINBRPT"/>
</dbReference>
<dbReference type="SUPFAM" id="SSF50978">
    <property type="entry name" value="WD40 repeat-like"/>
    <property type="match status" value="1"/>
</dbReference>
<feature type="repeat" description="WD" evidence="3">
    <location>
        <begin position="77"/>
        <end position="118"/>
    </location>
</feature>
<evidence type="ECO:0000313" key="5">
    <source>
        <dbReference type="Proteomes" id="UP000242180"/>
    </source>
</evidence>
<protein>
    <submittedName>
        <fullName evidence="4">WD40-repeat-containing domain protein</fullName>
    </submittedName>
</protein>
<dbReference type="Pfam" id="PF00400">
    <property type="entry name" value="WD40"/>
    <property type="match status" value="5"/>
</dbReference>
<proteinExistence type="predicted"/>
<sequence length="356" mass="40057">MVNVGSSADHFFQTDAEIKKQEQKNAKYNYTKGDCLQSKSKILALLLPSDSRYAYIAGAGFHAKRVNLETKKTVKMFKGHTGPVTSVALSDDNAILWTGSWDKTIKKWDTKTGECLATLKGHSDFVKTLTVVGGHLYSGSADTYIRKWDLNTHAPIGKWKGHFRTVECIRPDPSGRYLYSASSDRTIRKWDLQNEMKEVAMWEEHDTSVYDLYVTEDELWSVSADRTARRWNTETGEIDTVIQHPDRVKSVTLMGPYVVTGSSDDLIRVFDIASGKLLAKIDGHFDEVGCLAARGSTLYSGSLDCSLRRWTITAETLPTFNQTPDEIGELSDEETELIMTTEEEKELAELMGDIWE</sequence>
<gene>
    <name evidence="4" type="ORF">BCR43DRAFT_495794</name>
</gene>
<dbReference type="PANTHER" id="PTHR19848:SF8">
    <property type="entry name" value="F-BOX AND WD REPEAT DOMAIN CONTAINING 7"/>
    <property type="match status" value="1"/>
</dbReference>
<keyword evidence="1 3" id="KW-0853">WD repeat</keyword>
<reference evidence="4 5" key="1">
    <citation type="submission" date="2016-07" db="EMBL/GenBank/DDBJ databases">
        <title>Pervasive Adenine N6-methylation of Active Genes in Fungi.</title>
        <authorList>
            <consortium name="DOE Joint Genome Institute"/>
            <person name="Mondo S.J."/>
            <person name="Dannebaum R.O."/>
            <person name="Kuo R.C."/>
            <person name="Labutti K."/>
            <person name="Haridas S."/>
            <person name="Kuo A."/>
            <person name="Salamov A."/>
            <person name="Ahrendt S.R."/>
            <person name="Lipzen A."/>
            <person name="Sullivan W."/>
            <person name="Andreopoulos W.B."/>
            <person name="Clum A."/>
            <person name="Lindquist E."/>
            <person name="Daum C."/>
            <person name="Ramamoorthy G.K."/>
            <person name="Gryganskyi A."/>
            <person name="Culley D."/>
            <person name="Magnuson J.K."/>
            <person name="James T.Y."/>
            <person name="O'Malley M.A."/>
            <person name="Stajich J.E."/>
            <person name="Spatafora J.W."/>
            <person name="Visel A."/>
            <person name="Grigoriev I.V."/>
        </authorList>
    </citation>
    <scope>NUCLEOTIDE SEQUENCE [LARGE SCALE GENOMIC DNA]</scope>
    <source>
        <strain evidence="4 5">NRRL 2496</strain>
    </source>
</reference>
<dbReference type="CDD" id="cd00200">
    <property type="entry name" value="WD40"/>
    <property type="match status" value="1"/>
</dbReference>
<dbReference type="STRING" id="13706.A0A1X2H6E5"/>
<evidence type="ECO:0000256" key="2">
    <source>
        <dbReference type="ARBA" id="ARBA00022737"/>
    </source>
</evidence>
<dbReference type="InterPro" id="IPR015943">
    <property type="entry name" value="WD40/YVTN_repeat-like_dom_sf"/>
</dbReference>
<dbReference type="SMART" id="SM00320">
    <property type="entry name" value="WD40"/>
    <property type="match status" value="6"/>
</dbReference>
<dbReference type="OMA" id="TIRTWPL"/>
<feature type="repeat" description="WD" evidence="3">
    <location>
        <begin position="119"/>
        <end position="158"/>
    </location>
</feature>
<dbReference type="InterPro" id="IPR036322">
    <property type="entry name" value="WD40_repeat_dom_sf"/>
</dbReference>
<dbReference type="OrthoDB" id="6262491at2759"/>
<dbReference type="PROSITE" id="PS50082">
    <property type="entry name" value="WD_REPEATS_2"/>
    <property type="match status" value="3"/>
</dbReference>
<organism evidence="4 5">
    <name type="scientific">Syncephalastrum racemosum</name>
    <name type="common">Filamentous fungus</name>
    <dbReference type="NCBI Taxonomy" id="13706"/>
    <lineage>
        <taxon>Eukaryota</taxon>
        <taxon>Fungi</taxon>
        <taxon>Fungi incertae sedis</taxon>
        <taxon>Mucoromycota</taxon>
        <taxon>Mucoromycotina</taxon>
        <taxon>Mucoromycetes</taxon>
        <taxon>Mucorales</taxon>
        <taxon>Syncephalastraceae</taxon>
        <taxon>Syncephalastrum</taxon>
    </lineage>
</organism>
<dbReference type="AlphaFoldDB" id="A0A1X2H6E5"/>
<name>A0A1X2H6E5_SYNRA</name>
<evidence type="ECO:0000256" key="1">
    <source>
        <dbReference type="ARBA" id="ARBA00022574"/>
    </source>
</evidence>
<dbReference type="Proteomes" id="UP000242180">
    <property type="component" value="Unassembled WGS sequence"/>
</dbReference>
<dbReference type="InParanoid" id="A0A1X2H6E5"/>
<dbReference type="EMBL" id="MCGN01000008">
    <property type="protein sequence ID" value="ORY94058.1"/>
    <property type="molecule type" value="Genomic_DNA"/>
</dbReference>
<evidence type="ECO:0000256" key="3">
    <source>
        <dbReference type="PROSITE-ProRule" id="PRU00221"/>
    </source>
</evidence>
<comment type="caution">
    <text evidence="4">The sequence shown here is derived from an EMBL/GenBank/DDBJ whole genome shotgun (WGS) entry which is preliminary data.</text>
</comment>
<dbReference type="PROSITE" id="PS50294">
    <property type="entry name" value="WD_REPEATS_REGION"/>
    <property type="match status" value="2"/>
</dbReference>
<keyword evidence="2" id="KW-0677">Repeat</keyword>
<keyword evidence="5" id="KW-1185">Reference proteome</keyword>
<dbReference type="PANTHER" id="PTHR19848">
    <property type="entry name" value="WD40 REPEAT PROTEIN"/>
    <property type="match status" value="1"/>
</dbReference>
<dbReference type="FunCoup" id="A0A1X2H6E5">
    <property type="interactions" value="202"/>
</dbReference>
<dbReference type="Gene3D" id="2.130.10.10">
    <property type="entry name" value="YVTN repeat-like/Quinoprotein amine dehydrogenase"/>
    <property type="match status" value="2"/>
</dbReference>
<dbReference type="InterPro" id="IPR020472">
    <property type="entry name" value="WD40_PAC1"/>
</dbReference>
<evidence type="ECO:0000313" key="4">
    <source>
        <dbReference type="EMBL" id="ORY94058.1"/>
    </source>
</evidence>